<feature type="domain" description="BHLH" evidence="12">
    <location>
        <begin position="10"/>
        <end position="65"/>
    </location>
</feature>
<keyword evidence="4" id="KW-1017">Isopeptide bond</keyword>
<keyword evidence="6" id="KW-0805">Transcription regulation</keyword>
<organism evidence="14 15">
    <name type="scientific">Eptatretus burgeri</name>
    <name type="common">Inshore hagfish</name>
    <dbReference type="NCBI Taxonomy" id="7764"/>
    <lineage>
        <taxon>Eukaryota</taxon>
        <taxon>Metazoa</taxon>
        <taxon>Chordata</taxon>
        <taxon>Craniata</taxon>
        <taxon>Vertebrata</taxon>
        <taxon>Cyclostomata</taxon>
        <taxon>Myxini</taxon>
        <taxon>Myxiniformes</taxon>
        <taxon>Myxinidae</taxon>
        <taxon>Eptatretinae</taxon>
        <taxon>Eptatretus</taxon>
    </lineage>
</organism>
<accession>A0A8C4Q7K3</accession>
<dbReference type="OMA" id="LENWNTC"/>
<name>A0A8C4Q7K3_EPTBU</name>
<keyword evidence="5" id="KW-0832">Ubl conjugation</keyword>
<dbReference type="Pfam" id="PF07527">
    <property type="entry name" value="Hairy_orange"/>
    <property type="match status" value="1"/>
</dbReference>
<dbReference type="FunFam" id="4.10.280.10:FF:000020">
    <property type="entry name" value="class E basic helix-loop-helix protein 40"/>
    <property type="match status" value="1"/>
</dbReference>
<feature type="domain" description="Orange" evidence="13">
    <location>
        <begin position="97"/>
        <end position="132"/>
    </location>
</feature>
<evidence type="ECO:0000259" key="13">
    <source>
        <dbReference type="PROSITE" id="PS51054"/>
    </source>
</evidence>
<evidence type="ECO:0000256" key="9">
    <source>
        <dbReference type="ARBA" id="ARBA00023163"/>
    </source>
</evidence>
<dbReference type="GO" id="GO:0006355">
    <property type="term" value="P:regulation of DNA-templated transcription"/>
    <property type="evidence" value="ECO:0007669"/>
    <property type="project" value="InterPro"/>
</dbReference>
<feature type="region of interest" description="Disordered" evidence="11">
    <location>
        <begin position="188"/>
        <end position="227"/>
    </location>
</feature>
<reference evidence="14" key="1">
    <citation type="submission" date="2025-08" db="UniProtKB">
        <authorList>
            <consortium name="Ensembl"/>
        </authorList>
    </citation>
    <scope>IDENTIFICATION</scope>
</reference>
<dbReference type="GO" id="GO:0005634">
    <property type="term" value="C:nucleus"/>
    <property type="evidence" value="ECO:0007669"/>
    <property type="project" value="UniProtKB-SubCell"/>
</dbReference>
<dbReference type="SMART" id="SM00511">
    <property type="entry name" value="ORANGE"/>
    <property type="match status" value="1"/>
</dbReference>
<comment type="subcellular location">
    <subcellularLocation>
        <location evidence="2">Cytoplasm</location>
    </subcellularLocation>
    <subcellularLocation>
        <location evidence="1">Nucleus</location>
    </subcellularLocation>
</comment>
<dbReference type="InterPro" id="IPR003650">
    <property type="entry name" value="Orange_dom"/>
</dbReference>
<dbReference type="Gene3D" id="4.10.280.10">
    <property type="entry name" value="Helix-loop-helix DNA-binding domain"/>
    <property type="match status" value="1"/>
</dbReference>
<dbReference type="Ensembl" id="ENSEBUT00000011742.1">
    <property type="protein sequence ID" value="ENSEBUP00000011179.1"/>
    <property type="gene ID" value="ENSEBUG00000007181.1"/>
</dbReference>
<keyword evidence="7" id="KW-0090">Biological rhythms</keyword>
<dbReference type="Pfam" id="PF00010">
    <property type="entry name" value="HLH"/>
    <property type="match status" value="1"/>
</dbReference>
<keyword evidence="9" id="KW-0804">Transcription</keyword>
<proteinExistence type="predicted"/>
<dbReference type="GO" id="GO:0046983">
    <property type="term" value="F:protein dimerization activity"/>
    <property type="evidence" value="ECO:0007669"/>
    <property type="project" value="InterPro"/>
</dbReference>
<evidence type="ECO:0000256" key="10">
    <source>
        <dbReference type="ARBA" id="ARBA00023242"/>
    </source>
</evidence>
<keyword evidence="3" id="KW-0678">Repressor</keyword>
<evidence type="ECO:0000256" key="8">
    <source>
        <dbReference type="ARBA" id="ARBA00023125"/>
    </source>
</evidence>
<dbReference type="PROSITE" id="PS51054">
    <property type="entry name" value="ORANGE"/>
    <property type="match status" value="1"/>
</dbReference>
<evidence type="ECO:0000256" key="5">
    <source>
        <dbReference type="ARBA" id="ARBA00022843"/>
    </source>
</evidence>
<dbReference type="SUPFAM" id="SSF158457">
    <property type="entry name" value="Orange domain-like"/>
    <property type="match status" value="1"/>
</dbReference>
<evidence type="ECO:0000256" key="7">
    <source>
        <dbReference type="ARBA" id="ARBA00023108"/>
    </source>
</evidence>
<reference evidence="14" key="2">
    <citation type="submission" date="2025-09" db="UniProtKB">
        <authorList>
            <consortium name="Ensembl"/>
        </authorList>
    </citation>
    <scope>IDENTIFICATION</scope>
</reference>
<evidence type="ECO:0000256" key="3">
    <source>
        <dbReference type="ARBA" id="ARBA00022491"/>
    </source>
</evidence>
<dbReference type="InterPro" id="IPR036638">
    <property type="entry name" value="HLH_DNA-bd_sf"/>
</dbReference>
<dbReference type="GO" id="GO:0048511">
    <property type="term" value="P:rhythmic process"/>
    <property type="evidence" value="ECO:0007669"/>
    <property type="project" value="UniProtKB-KW"/>
</dbReference>
<dbReference type="InterPro" id="IPR011598">
    <property type="entry name" value="bHLH_dom"/>
</dbReference>
<dbReference type="PANTHER" id="PTHR10985">
    <property type="entry name" value="BASIC HELIX-LOOP-HELIX TRANSCRIPTION FACTOR, HES-RELATED"/>
    <property type="match status" value="1"/>
</dbReference>
<protein>
    <submittedName>
        <fullName evidence="14">Basic helix-loop-helix family, member e41</fullName>
    </submittedName>
</protein>
<evidence type="ECO:0000256" key="2">
    <source>
        <dbReference type="ARBA" id="ARBA00004496"/>
    </source>
</evidence>
<dbReference type="PROSITE" id="PS50888">
    <property type="entry name" value="BHLH"/>
    <property type="match status" value="1"/>
</dbReference>
<evidence type="ECO:0000313" key="14">
    <source>
        <dbReference type="Ensembl" id="ENSEBUP00000011179.1"/>
    </source>
</evidence>
<dbReference type="SUPFAM" id="SSF47459">
    <property type="entry name" value="HLH, helix-loop-helix DNA-binding domain"/>
    <property type="match status" value="1"/>
</dbReference>
<evidence type="ECO:0000256" key="1">
    <source>
        <dbReference type="ARBA" id="ARBA00004123"/>
    </source>
</evidence>
<dbReference type="AlphaFoldDB" id="A0A8C4Q7K3"/>
<dbReference type="SMART" id="SM00353">
    <property type="entry name" value="HLH"/>
    <property type="match status" value="1"/>
</dbReference>
<evidence type="ECO:0000256" key="4">
    <source>
        <dbReference type="ARBA" id="ARBA00022499"/>
    </source>
</evidence>
<evidence type="ECO:0000259" key="12">
    <source>
        <dbReference type="PROSITE" id="PS50888"/>
    </source>
</evidence>
<evidence type="ECO:0000313" key="15">
    <source>
        <dbReference type="Proteomes" id="UP000694388"/>
    </source>
</evidence>
<dbReference type="GeneTree" id="ENSGT00940000161014"/>
<evidence type="ECO:0000256" key="11">
    <source>
        <dbReference type="SAM" id="MobiDB-lite"/>
    </source>
</evidence>
<keyword evidence="8" id="KW-0238">DNA-binding</keyword>
<dbReference type="InterPro" id="IPR050370">
    <property type="entry name" value="HES_HEY"/>
</dbReference>
<dbReference type="Proteomes" id="UP000694388">
    <property type="component" value="Unplaced"/>
</dbReference>
<evidence type="ECO:0000256" key="6">
    <source>
        <dbReference type="ARBA" id="ARBA00023015"/>
    </source>
</evidence>
<keyword evidence="10" id="KW-0539">Nucleus</keyword>
<sequence length="341" mass="38047">MPCLLHVQDTYKLPHRLIEKKRRDRINECISQLKDLLPEHLKLKTLGHLEKAVVLELTLKHMKELTALTDQQHHRLSALQGGQSSAEPPVQADIQGFHMGFHACAKEVLLYLSQQEKWGLQEAKCTDLMTHLQHVAFLNLPQPRKVQHQQCKSEGSPTTLCPALSAPVSPCMPVPLPSTMSHRQGVTEFTGSDTDTDSGYGGEVRAQVKREPEEDNEEEDKNLRGEEEECMKEASKCDELLIGGPYAKRFRMDTSSRFFPKSTPSTALQPPPLPQQSPLCMPFYLFHPATAAAVAAGYMPLPFLYPRLPSLNAFMPLNMDAQAPCLLRPGVRPGEGLRSGE</sequence>
<dbReference type="Gene3D" id="6.10.250.980">
    <property type="match status" value="1"/>
</dbReference>
<dbReference type="GO" id="GO:0005737">
    <property type="term" value="C:cytoplasm"/>
    <property type="evidence" value="ECO:0007669"/>
    <property type="project" value="UniProtKB-SubCell"/>
</dbReference>
<keyword evidence="15" id="KW-1185">Reference proteome</keyword>
<dbReference type="GO" id="GO:0003677">
    <property type="term" value="F:DNA binding"/>
    <property type="evidence" value="ECO:0007669"/>
    <property type="project" value="UniProtKB-KW"/>
</dbReference>